<reference key="2">
    <citation type="submission" date="2011-03" db="EMBL/GenBank/DDBJ databases">
        <title>Complete genome sequence of the thermoacidophilic crenarchaeon Thermoproteus uzoniensis 768-20.</title>
        <authorList>
            <person name="Mardanov A.V."/>
            <person name="Gumerov V.M."/>
            <person name="Beletsky A.V."/>
            <person name="Prokofeva M.I."/>
            <person name="Bonch-Osmolovskaya E.A."/>
            <person name="Ravin N.V."/>
            <person name="Skryabin K.G."/>
        </authorList>
    </citation>
    <scope>NUCLEOTIDE SEQUENCE</scope>
    <source>
        <strain>768-20</strain>
    </source>
</reference>
<dbReference type="InterPro" id="IPR017853">
    <property type="entry name" value="GH"/>
</dbReference>
<gene>
    <name evidence="8" type="ordered locus">TUZN_1762</name>
</gene>
<comment type="similarity">
    <text evidence="1 4">Belongs to the glycosyl hydrolase 31 family.</text>
</comment>
<reference evidence="8 9" key="1">
    <citation type="journal article" date="2011" name="J. Bacteriol.">
        <title>Complete genome sequence of the thermoacidophilic crenarchaeon Thermoproteus uzoniensis 768-20.</title>
        <authorList>
            <person name="Mardanov A.V."/>
            <person name="Gumerov V.M."/>
            <person name="Beletsky A.V."/>
            <person name="Prokofeva M.I."/>
            <person name="Bonch-Osmolovskaya E.A."/>
            <person name="Ravin N.V."/>
            <person name="Skryabin K.G."/>
        </authorList>
    </citation>
    <scope>NUCLEOTIDE SEQUENCE [LARGE SCALE GENOMIC DNA]</scope>
    <source>
        <strain evidence="8 9">768-20</strain>
    </source>
</reference>
<dbReference type="Gene3D" id="2.60.40.1760">
    <property type="entry name" value="glycosyl hydrolase (family 31)"/>
    <property type="match status" value="1"/>
</dbReference>
<dbReference type="Gene3D" id="2.60.40.1180">
    <property type="entry name" value="Golgi alpha-mannosidase II"/>
    <property type="match status" value="1"/>
</dbReference>
<organism evidence="8 9">
    <name type="scientific">Thermoproteus uzoniensis (strain 768-20)</name>
    <dbReference type="NCBI Taxonomy" id="999630"/>
    <lineage>
        <taxon>Archaea</taxon>
        <taxon>Thermoproteota</taxon>
        <taxon>Thermoprotei</taxon>
        <taxon>Thermoproteales</taxon>
        <taxon>Thermoproteaceae</taxon>
        <taxon>Thermoproteus</taxon>
    </lineage>
</organism>
<protein>
    <submittedName>
        <fullName evidence="8">Alpha-glucosidase</fullName>
    </submittedName>
</protein>
<keyword evidence="2 4" id="KW-0378">Hydrolase</keyword>
<dbReference type="InterPro" id="IPR025887">
    <property type="entry name" value="Glyco_hydro_31_N_dom"/>
</dbReference>
<dbReference type="Gene3D" id="3.20.20.80">
    <property type="entry name" value="Glycosidases"/>
    <property type="match status" value="1"/>
</dbReference>
<evidence type="ECO:0000259" key="6">
    <source>
        <dbReference type="Pfam" id="PF13802"/>
    </source>
</evidence>
<dbReference type="GO" id="GO:0030246">
    <property type="term" value="F:carbohydrate binding"/>
    <property type="evidence" value="ECO:0007669"/>
    <property type="project" value="InterPro"/>
</dbReference>
<evidence type="ECO:0000313" key="9">
    <source>
        <dbReference type="Proteomes" id="UP000008138"/>
    </source>
</evidence>
<name>F2L3I4_THEU7</name>
<dbReference type="InterPro" id="IPR013780">
    <property type="entry name" value="Glyco_hydro_b"/>
</dbReference>
<dbReference type="PANTHER" id="PTHR22762">
    <property type="entry name" value="ALPHA-GLUCOSIDASE"/>
    <property type="match status" value="1"/>
</dbReference>
<dbReference type="OrthoDB" id="27033at2157"/>
<evidence type="ECO:0000259" key="7">
    <source>
        <dbReference type="Pfam" id="PF21365"/>
    </source>
</evidence>
<evidence type="ECO:0000256" key="2">
    <source>
        <dbReference type="ARBA" id="ARBA00022801"/>
    </source>
</evidence>
<evidence type="ECO:0000259" key="5">
    <source>
        <dbReference type="Pfam" id="PF01055"/>
    </source>
</evidence>
<dbReference type="SUPFAM" id="SSF51445">
    <property type="entry name" value="(Trans)glycosidases"/>
    <property type="match status" value="1"/>
</dbReference>
<feature type="domain" description="Glycoside hydrolase family 31 N-terminal" evidence="6">
    <location>
        <begin position="59"/>
        <end position="135"/>
    </location>
</feature>
<sequence>MQYELGRKTVRLRLDERPLVEFDLPKGSPEPQIDISGDIVKASCCGVEAVLRITVEGGATRIWKELGVGEHVLGLGERAMPIDRRRTVAVMFNFDAYAHLPFMDPLYVSIPLAIFVKGGKAFGLLVNSPAYSVFDIGLREYNAVNIEVEDRPEIYLIFGPTPMEVLETYSDITGKPFLPPKWALGYQISRFTYEPQKAVLEVVDAVLKEVPLDAVYLDLDHMDGRRIFTWDLRKFPDPHGLVSELHERGVKVVPILDPYVKAEPGYKVFEEGLRHFLTTENNELYLVKGWPGASALPDFLNKKAREWWAKLVEEYVREYDVDGLWIDMNEPTNMDGDILFTGGWAELRKAVALGLKPGPLNKGDLLRRTAAGAVHRLDDGRVVKHEKAHNAYAYFEAMATYEGMLRAGKRPFVLSRAGYAGIQRYAAVWTGDVIASWEGLKAALMAVLGLSASGVHMVGADVGGFAGYSDPELVVRWYQASAFFPFFRAHKGKEGNDVEIFALPAKYREAVAAAIKLRYKFLPYLWHLAWEAHLTGRPILRPLPLEFPEDEDAYGVNDEYMVGPYILVAPHLSPGQRRSVYLPGGVWMDYWSGVVQLGPSWIEASADLPIYVRRGSAVLGDGFLMIYGEGSWRIYHGEGERPRVLEVKASGNVVELSGDLVELDELIVLGARHSEAEVDGARRPGTSEAAGTRIEIGGTARRIVLK</sequence>
<dbReference type="RefSeq" id="WP_013680558.1">
    <property type="nucleotide sequence ID" value="NC_015315.1"/>
</dbReference>
<feature type="domain" description="Glycoside hydrolase family 31 TIM barrel" evidence="5">
    <location>
        <begin position="176"/>
        <end position="527"/>
    </location>
</feature>
<dbReference type="InterPro" id="IPR030458">
    <property type="entry name" value="Glyco_hydro_31_AS"/>
</dbReference>
<accession>F2L3I4</accession>
<dbReference type="PROSITE" id="PS00129">
    <property type="entry name" value="GLYCOSYL_HYDROL_F31_1"/>
    <property type="match status" value="1"/>
</dbReference>
<dbReference type="PANTHER" id="PTHR22762:SF120">
    <property type="entry name" value="HETEROGLYCAN GLUCOSIDASE 1"/>
    <property type="match status" value="1"/>
</dbReference>
<dbReference type="GO" id="GO:0005975">
    <property type="term" value="P:carbohydrate metabolic process"/>
    <property type="evidence" value="ECO:0007669"/>
    <property type="project" value="InterPro"/>
</dbReference>
<evidence type="ECO:0000256" key="3">
    <source>
        <dbReference type="ARBA" id="ARBA00023295"/>
    </source>
</evidence>
<dbReference type="HOGENOM" id="CLU_000631_7_2_2"/>
<evidence type="ECO:0000256" key="1">
    <source>
        <dbReference type="ARBA" id="ARBA00007806"/>
    </source>
</evidence>
<dbReference type="CDD" id="cd06604">
    <property type="entry name" value="GH31_glucosidase_II_MalA"/>
    <property type="match status" value="1"/>
</dbReference>
<keyword evidence="3 4" id="KW-0326">Glycosidase</keyword>
<dbReference type="NCBIfam" id="NF040948">
    <property type="entry name" value="alpha_gluc_MalA"/>
    <property type="match status" value="1"/>
</dbReference>
<dbReference type="Proteomes" id="UP000008138">
    <property type="component" value="Chromosome"/>
</dbReference>
<dbReference type="CDD" id="cd14752">
    <property type="entry name" value="GH31_N"/>
    <property type="match status" value="1"/>
</dbReference>
<evidence type="ECO:0000256" key="4">
    <source>
        <dbReference type="RuleBase" id="RU361185"/>
    </source>
</evidence>
<proteinExistence type="inferred from homology"/>
<dbReference type="STRING" id="999630.TUZN_1762"/>
<dbReference type="SUPFAM" id="SSF51011">
    <property type="entry name" value="Glycosyl hydrolase domain"/>
    <property type="match status" value="1"/>
</dbReference>
<dbReference type="SUPFAM" id="SSF74650">
    <property type="entry name" value="Galactose mutarotase-like"/>
    <property type="match status" value="1"/>
</dbReference>
<dbReference type="Pfam" id="PF21365">
    <property type="entry name" value="Glyco_hydro_31_3rd"/>
    <property type="match status" value="1"/>
</dbReference>
<dbReference type="InterPro" id="IPR048395">
    <property type="entry name" value="Glyco_hydro_31_C"/>
</dbReference>
<dbReference type="GO" id="GO:0004553">
    <property type="term" value="F:hydrolase activity, hydrolyzing O-glycosyl compounds"/>
    <property type="evidence" value="ECO:0007669"/>
    <property type="project" value="InterPro"/>
</dbReference>
<dbReference type="Pfam" id="PF13802">
    <property type="entry name" value="Gal_mutarotas_2"/>
    <property type="match status" value="1"/>
</dbReference>
<dbReference type="AlphaFoldDB" id="F2L3I4"/>
<dbReference type="Pfam" id="PF01055">
    <property type="entry name" value="Glyco_hydro_31_2nd"/>
    <property type="match status" value="1"/>
</dbReference>
<dbReference type="eggNOG" id="arCOG03663">
    <property type="taxonomic scope" value="Archaea"/>
</dbReference>
<dbReference type="InterPro" id="IPR011013">
    <property type="entry name" value="Gal_mutarotase_sf_dom"/>
</dbReference>
<keyword evidence="9" id="KW-1185">Reference proteome</keyword>
<evidence type="ECO:0000313" key="8">
    <source>
        <dbReference type="EMBL" id="AEA13223.1"/>
    </source>
</evidence>
<dbReference type="InterPro" id="IPR000322">
    <property type="entry name" value="Glyco_hydro_31_TIM"/>
</dbReference>
<dbReference type="KEGG" id="tuz:TUZN_1762"/>
<dbReference type="GeneID" id="10361276"/>
<feature type="domain" description="Glycosyl hydrolase family 31 C-terminal" evidence="7">
    <location>
        <begin position="536"/>
        <end position="617"/>
    </location>
</feature>
<dbReference type="InterPro" id="IPR053497">
    <property type="entry name" value="GH31_Enzymes"/>
</dbReference>
<dbReference type="EMBL" id="CP002590">
    <property type="protein sequence ID" value="AEA13223.1"/>
    <property type="molecule type" value="Genomic_DNA"/>
</dbReference>